<dbReference type="EMBL" id="FXTO01000012">
    <property type="protein sequence ID" value="SMO74608.1"/>
    <property type="molecule type" value="Genomic_DNA"/>
</dbReference>
<evidence type="ECO:0000313" key="3">
    <source>
        <dbReference type="Proteomes" id="UP000316030"/>
    </source>
</evidence>
<dbReference type="RefSeq" id="WP_142493458.1">
    <property type="nucleotide sequence ID" value="NZ_FXTO01000012.1"/>
</dbReference>
<dbReference type="AlphaFoldDB" id="A0A521DSL3"/>
<keyword evidence="1" id="KW-0472">Membrane</keyword>
<evidence type="ECO:0000313" key="2">
    <source>
        <dbReference type="EMBL" id="SMO74608.1"/>
    </source>
</evidence>
<gene>
    <name evidence="2" type="ORF">SAMN06265173_11270</name>
</gene>
<dbReference type="OrthoDB" id="5919045at2"/>
<accession>A0A521DSL3</accession>
<dbReference type="Proteomes" id="UP000316030">
    <property type="component" value="Unassembled WGS sequence"/>
</dbReference>
<proteinExistence type="predicted"/>
<keyword evidence="3" id="KW-1185">Reference proteome</keyword>
<keyword evidence="1" id="KW-1133">Transmembrane helix</keyword>
<reference evidence="2 3" key="1">
    <citation type="submission" date="2017-05" db="EMBL/GenBank/DDBJ databases">
        <authorList>
            <person name="Varghese N."/>
            <person name="Submissions S."/>
        </authorList>
    </citation>
    <scope>NUCLEOTIDE SEQUENCE [LARGE SCALE GENOMIC DNA]</scope>
    <source>
        <strain evidence="2 3">DSM 29506</strain>
    </source>
</reference>
<feature type="transmembrane region" description="Helical" evidence="1">
    <location>
        <begin position="49"/>
        <end position="71"/>
    </location>
</feature>
<evidence type="ECO:0000256" key="1">
    <source>
        <dbReference type="SAM" id="Phobius"/>
    </source>
</evidence>
<name>A0A521DSL3_9RHOB</name>
<keyword evidence="1" id="KW-0812">Transmembrane</keyword>
<organism evidence="2 3">
    <name type="scientific">Thalassovita litoralis</name>
    <dbReference type="NCBI Taxonomy" id="1010611"/>
    <lineage>
        <taxon>Bacteria</taxon>
        <taxon>Pseudomonadati</taxon>
        <taxon>Pseudomonadota</taxon>
        <taxon>Alphaproteobacteria</taxon>
        <taxon>Rhodobacterales</taxon>
        <taxon>Roseobacteraceae</taxon>
        <taxon>Thalassovita</taxon>
    </lineage>
</organism>
<protein>
    <submittedName>
        <fullName evidence="2">Uncharacterized protein</fullName>
    </submittedName>
</protein>
<sequence length="196" mass="22097">MTLLLAFFFVILALVALFPPFLVMLGGYSGSFVERYESFLGENGGTFVSIGTVFLVSGLAVWAAAITNSATDRREVYGRKMQAALQKSQFRQRWIDDLRDALAVFIADISNETTDYETSGRNLNQILLRLPMHEDEAKEVAKALQQLMNAMRDPEQNESMKAKARTHAVYSAQKFLKREWGTLKKELDSAEGIEFK</sequence>